<proteinExistence type="predicted"/>
<protein>
    <submittedName>
        <fullName evidence="1">Uncharacterized protein</fullName>
    </submittedName>
</protein>
<dbReference type="Proteomes" id="UP001595621">
    <property type="component" value="Unassembled WGS sequence"/>
</dbReference>
<evidence type="ECO:0000313" key="2">
    <source>
        <dbReference type="Proteomes" id="UP001595621"/>
    </source>
</evidence>
<organism evidence="1 2">
    <name type="scientific">Shewanella submarina</name>
    <dbReference type="NCBI Taxonomy" id="2016376"/>
    <lineage>
        <taxon>Bacteria</taxon>
        <taxon>Pseudomonadati</taxon>
        <taxon>Pseudomonadota</taxon>
        <taxon>Gammaproteobacteria</taxon>
        <taxon>Alteromonadales</taxon>
        <taxon>Shewanellaceae</taxon>
        <taxon>Shewanella</taxon>
    </lineage>
</organism>
<accession>A0ABV7GGI9</accession>
<gene>
    <name evidence="1" type="ORF">ACFOE0_20960</name>
</gene>
<dbReference type="RefSeq" id="WP_248934491.1">
    <property type="nucleotide sequence ID" value="NZ_JAKILF010000001.1"/>
</dbReference>
<keyword evidence="2" id="KW-1185">Reference proteome</keyword>
<name>A0ABV7GGI9_9GAMM</name>
<sequence>MESLNMIAGVTLTPGLDTERLLTLLQSAEDIVMHAALYSNFASGAVDELLRDRLLGGDLKHLTLIKLEAQSQWRDEFSRILRPGLYSEQVDELFRQSRQWCSELKLLSPTAVDLHTCQALPLQPVMLIGDTLLAGQYAHSRHTSAEGLWLELDTVALGLKPGTLQLWFKSGIAPEELDASPWLIAVSRYLEECRQAAHDIWMLTPDREQAS</sequence>
<evidence type="ECO:0000313" key="1">
    <source>
        <dbReference type="EMBL" id="MFC3140627.1"/>
    </source>
</evidence>
<reference evidence="2" key="1">
    <citation type="journal article" date="2019" name="Int. J. Syst. Evol. Microbiol.">
        <title>The Global Catalogue of Microorganisms (GCM) 10K type strain sequencing project: providing services to taxonomists for standard genome sequencing and annotation.</title>
        <authorList>
            <consortium name="The Broad Institute Genomics Platform"/>
            <consortium name="The Broad Institute Genome Sequencing Center for Infectious Disease"/>
            <person name="Wu L."/>
            <person name="Ma J."/>
        </authorList>
    </citation>
    <scope>NUCLEOTIDE SEQUENCE [LARGE SCALE GENOMIC DNA]</scope>
    <source>
        <strain evidence="2">KCTC 52277</strain>
    </source>
</reference>
<comment type="caution">
    <text evidence="1">The sequence shown here is derived from an EMBL/GenBank/DDBJ whole genome shotgun (WGS) entry which is preliminary data.</text>
</comment>
<dbReference type="EMBL" id="JBHRTD010000018">
    <property type="protein sequence ID" value="MFC3140627.1"/>
    <property type="molecule type" value="Genomic_DNA"/>
</dbReference>